<protein>
    <submittedName>
        <fullName evidence="2">Transposase</fullName>
    </submittedName>
</protein>
<sequence>MRPKVEHLIGTIKRVFGFHKVRYRGIPKNANRLFVACALSNPFMVRRPLLAGRSVSSASTATENEPDNAVKADPNEALAASVHRPRRPFRSSTMNRVRDVTKSDVP</sequence>
<proteinExistence type="predicted"/>
<evidence type="ECO:0000313" key="3">
    <source>
        <dbReference type="Proteomes" id="UP000315400"/>
    </source>
</evidence>
<reference evidence="2 3" key="1">
    <citation type="submission" date="2019-06" db="EMBL/GenBank/DDBJ databases">
        <title>Metagenome assembled Genome of Spiribacter salinus SL48-SHIP from the microbial mat of Salt Lake 48 (Novosibirsk region, Russia).</title>
        <authorList>
            <person name="Shipova A."/>
            <person name="Rozanov A.S."/>
            <person name="Bryanskaya A.V."/>
            <person name="Peltek S.E."/>
        </authorList>
    </citation>
    <scope>NUCLEOTIDE SEQUENCE [LARGE SCALE GENOMIC DNA]</scope>
    <source>
        <strain evidence="2">SL48-SHIP-2</strain>
    </source>
</reference>
<dbReference type="Proteomes" id="UP000315400">
    <property type="component" value="Unassembled WGS sequence"/>
</dbReference>
<comment type="caution">
    <text evidence="2">The sequence shown here is derived from an EMBL/GenBank/DDBJ whole genome shotgun (WGS) entry which is preliminary data.</text>
</comment>
<gene>
    <name evidence="2" type="ORF">FKY71_18810</name>
</gene>
<organism evidence="2 3">
    <name type="scientific">Spiribacter salinus</name>
    <dbReference type="NCBI Taxonomy" id="1335746"/>
    <lineage>
        <taxon>Bacteria</taxon>
        <taxon>Pseudomonadati</taxon>
        <taxon>Pseudomonadota</taxon>
        <taxon>Gammaproteobacteria</taxon>
        <taxon>Chromatiales</taxon>
        <taxon>Ectothiorhodospiraceae</taxon>
        <taxon>Spiribacter</taxon>
    </lineage>
</organism>
<feature type="region of interest" description="Disordered" evidence="1">
    <location>
        <begin position="54"/>
        <end position="106"/>
    </location>
</feature>
<evidence type="ECO:0000313" key="2">
    <source>
        <dbReference type="EMBL" id="TQE92892.1"/>
    </source>
</evidence>
<evidence type="ECO:0000256" key="1">
    <source>
        <dbReference type="SAM" id="MobiDB-lite"/>
    </source>
</evidence>
<name>A0A540V833_9GAMM</name>
<feature type="compositionally biased region" description="Basic and acidic residues" evidence="1">
    <location>
        <begin position="96"/>
        <end position="106"/>
    </location>
</feature>
<accession>A0A540V833</accession>
<dbReference type="EMBL" id="VIFK01000535">
    <property type="protein sequence ID" value="TQE92892.1"/>
    <property type="molecule type" value="Genomic_DNA"/>
</dbReference>
<feature type="compositionally biased region" description="Polar residues" evidence="1">
    <location>
        <begin position="54"/>
        <end position="63"/>
    </location>
</feature>
<dbReference type="AlphaFoldDB" id="A0A540V833"/>